<protein>
    <submittedName>
        <fullName evidence="1">Uncharacterized protein</fullName>
    </submittedName>
</protein>
<reference evidence="1 2" key="1">
    <citation type="submission" date="2023-07" db="EMBL/GenBank/DDBJ databases">
        <title>Sequencing the genomes of 1000 actinobacteria strains.</title>
        <authorList>
            <person name="Klenk H.-P."/>
        </authorList>
    </citation>
    <scope>NUCLEOTIDE SEQUENCE [LARGE SCALE GENOMIC DNA]</scope>
    <source>
        <strain evidence="1 2">DSM 15539</strain>
    </source>
</reference>
<organism evidence="1 2">
    <name type="scientific">Arcanobacterium hippocoleae</name>
    <dbReference type="NCBI Taxonomy" id="149017"/>
    <lineage>
        <taxon>Bacteria</taxon>
        <taxon>Bacillati</taxon>
        <taxon>Actinomycetota</taxon>
        <taxon>Actinomycetes</taxon>
        <taxon>Actinomycetales</taxon>
        <taxon>Actinomycetaceae</taxon>
        <taxon>Arcanobacterium</taxon>
    </lineage>
</organism>
<dbReference type="Proteomes" id="UP001266099">
    <property type="component" value="Unassembled WGS sequence"/>
</dbReference>
<accession>A0ABU1T217</accession>
<sequence length="68" mass="7714">MVRRISIAVIVALMLLLEIPKVLSPNRIEDSPPSTTELYERFFEPDTNLAMNLFICKLISSMPFCGNN</sequence>
<proteinExistence type="predicted"/>
<evidence type="ECO:0000313" key="2">
    <source>
        <dbReference type="Proteomes" id="UP001266099"/>
    </source>
</evidence>
<name>A0ABU1T217_9ACTO</name>
<keyword evidence="2" id="KW-1185">Reference proteome</keyword>
<dbReference type="EMBL" id="JAVDUJ010000001">
    <property type="protein sequence ID" value="MDR6939393.1"/>
    <property type="molecule type" value="Genomic_DNA"/>
</dbReference>
<gene>
    <name evidence="1" type="ORF">J2S36_000936</name>
</gene>
<evidence type="ECO:0000313" key="1">
    <source>
        <dbReference type="EMBL" id="MDR6939393.1"/>
    </source>
</evidence>
<comment type="caution">
    <text evidence="1">The sequence shown here is derived from an EMBL/GenBank/DDBJ whole genome shotgun (WGS) entry which is preliminary data.</text>
</comment>